<evidence type="ECO:0000256" key="2">
    <source>
        <dbReference type="ARBA" id="ARBA00012744"/>
    </source>
</evidence>
<dbReference type="Gene3D" id="3.20.20.80">
    <property type="entry name" value="Glycosidases"/>
    <property type="match status" value="1"/>
</dbReference>
<dbReference type="PANTHER" id="PTHR10353:SF36">
    <property type="entry name" value="LP05116P"/>
    <property type="match status" value="1"/>
</dbReference>
<protein>
    <recommendedName>
        <fullName evidence="2">beta-glucosidase</fullName>
        <ecNumber evidence="2">3.2.1.21</ecNumber>
    </recommendedName>
</protein>
<dbReference type="InterPro" id="IPR018120">
    <property type="entry name" value="Glyco_hydro_1_AS"/>
</dbReference>
<dbReference type="PANTHER" id="PTHR10353">
    <property type="entry name" value="GLYCOSYL HYDROLASE"/>
    <property type="match status" value="1"/>
</dbReference>
<evidence type="ECO:0000256" key="3">
    <source>
        <dbReference type="ARBA" id="ARBA00022801"/>
    </source>
</evidence>
<dbReference type="PROSITE" id="PS00572">
    <property type="entry name" value="GLYCOSYL_HYDROL_F1_1"/>
    <property type="match status" value="1"/>
</dbReference>
<evidence type="ECO:0000256" key="4">
    <source>
        <dbReference type="ARBA" id="ARBA00023295"/>
    </source>
</evidence>
<feature type="active site" description="Nucleophile" evidence="5">
    <location>
        <position position="338"/>
    </location>
</feature>
<reference evidence="7" key="1">
    <citation type="journal article" date="2013" name="PLoS ONE">
        <title>Metagenomic insights into the carbohydrate-active enzymes carried by the microorganisms adhering to solid digesta in the rumen of cows.</title>
        <authorList>
            <person name="Wang L."/>
            <person name="Hatem A."/>
            <person name="Catalyurek U.V."/>
            <person name="Morrison M."/>
            <person name="Yu Z."/>
        </authorList>
    </citation>
    <scope>NUCLEOTIDE SEQUENCE</scope>
</reference>
<evidence type="ECO:0000256" key="6">
    <source>
        <dbReference type="RuleBase" id="RU003690"/>
    </source>
</evidence>
<dbReference type="EMBL" id="KC246779">
    <property type="protein sequence ID" value="AHF23940.1"/>
    <property type="molecule type" value="Genomic_DNA"/>
</dbReference>
<dbReference type="GO" id="GO:0008422">
    <property type="term" value="F:beta-glucosidase activity"/>
    <property type="evidence" value="ECO:0007669"/>
    <property type="project" value="UniProtKB-EC"/>
</dbReference>
<evidence type="ECO:0000313" key="7">
    <source>
        <dbReference type="EMBL" id="AHF23940.1"/>
    </source>
</evidence>
<dbReference type="GO" id="GO:0005975">
    <property type="term" value="P:carbohydrate metabolic process"/>
    <property type="evidence" value="ECO:0007669"/>
    <property type="project" value="InterPro"/>
</dbReference>
<keyword evidence="4" id="KW-0326">Glycosidase</keyword>
<dbReference type="PRINTS" id="PR00131">
    <property type="entry name" value="GLHYDRLASE1"/>
</dbReference>
<name>W0FLS6_9BACT</name>
<dbReference type="InterPro" id="IPR001360">
    <property type="entry name" value="Glyco_hydro_1"/>
</dbReference>
<evidence type="ECO:0000256" key="5">
    <source>
        <dbReference type="PROSITE-ProRule" id="PRU10055"/>
    </source>
</evidence>
<dbReference type="FunFam" id="3.20.20.80:FF:000004">
    <property type="entry name" value="Beta-glucosidase 6-phospho-beta-glucosidase"/>
    <property type="match status" value="1"/>
</dbReference>
<keyword evidence="3" id="KW-0378">Hydrolase</keyword>
<comment type="similarity">
    <text evidence="1 6">Belongs to the glycosyl hydrolase 1 family.</text>
</comment>
<dbReference type="InterPro" id="IPR017853">
    <property type="entry name" value="GH"/>
</dbReference>
<sequence>MALPKDFLWGAASAAAQIEGAWDEDGKCPSIWDEAGARIKNGDTCHTACDHYHRYREDIALMKELGLNSYRFSVSMCRVMPEEGKINRRGLDFYRNLVRELRAAGIEPLCTLYHWDLPVWAQKQGGWKNPKIVDWYLAYARAVVDALSDEVHWWMTFNEPQCFIMLGYVAGSHAPFRHDVLSFRPHHIRNFLLAHGKCVKMIRERAKTEPKIGIAMASTTFIPASESPEDLEKAAYYSFEHRIGEGSNSLWMDPIGLGRPSKMMRRVLSEEDLKIASEPLDFVGVNVYQPSNPMIEKKKYEAEGHPKNALGWSVDPRCLHWTIRQYWERYHIPVLVTENGMAADDRLSPDDPERCHDPERIAFLDGFLREMKRAADEGIPVLGYQHWSVMDNFEWCEGYDPRFGLIHVDYETQRRTIKDSGRHYAEIIRENGENL</sequence>
<proteinExistence type="inferred from homology"/>
<evidence type="ECO:0000256" key="1">
    <source>
        <dbReference type="ARBA" id="ARBA00010838"/>
    </source>
</evidence>
<dbReference type="AlphaFoldDB" id="W0FLS6"/>
<accession>W0FLS6</accession>
<dbReference type="Pfam" id="PF00232">
    <property type="entry name" value="Glyco_hydro_1"/>
    <property type="match status" value="1"/>
</dbReference>
<dbReference type="SUPFAM" id="SSF51445">
    <property type="entry name" value="(Trans)glycosidases"/>
    <property type="match status" value="1"/>
</dbReference>
<organism evidence="7">
    <name type="scientific">uncultured bacterium Contig1522a</name>
    <dbReference type="NCBI Taxonomy" id="1393448"/>
    <lineage>
        <taxon>Bacteria</taxon>
        <taxon>environmental samples</taxon>
    </lineage>
</organism>
<dbReference type="EC" id="3.2.1.21" evidence="2"/>